<dbReference type="AlphaFoldDB" id="A0A1C7MHK2"/>
<evidence type="ECO:0000313" key="2">
    <source>
        <dbReference type="Proteomes" id="UP000092993"/>
    </source>
</evidence>
<protein>
    <submittedName>
        <fullName evidence="1">Uncharacterized protein</fullName>
    </submittedName>
</protein>
<sequence length="84" mass="9355">MVQERKTRGSSETSILVSYMKGHYTRIVRNVKRVRDGDDAMQVQMRAGMQVIVVDVGYGSSNGQQMKIAIKVRAESGSVCEQMS</sequence>
<organism evidence="1 2">
    <name type="scientific">Grifola frondosa</name>
    <name type="common">Maitake</name>
    <name type="synonym">Polyporus frondosus</name>
    <dbReference type="NCBI Taxonomy" id="5627"/>
    <lineage>
        <taxon>Eukaryota</taxon>
        <taxon>Fungi</taxon>
        <taxon>Dikarya</taxon>
        <taxon>Basidiomycota</taxon>
        <taxon>Agaricomycotina</taxon>
        <taxon>Agaricomycetes</taxon>
        <taxon>Polyporales</taxon>
        <taxon>Grifolaceae</taxon>
        <taxon>Grifola</taxon>
    </lineage>
</organism>
<name>A0A1C7MHK2_GRIFR</name>
<comment type="caution">
    <text evidence="1">The sequence shown here is derived from an EMBL/GenBank/DDBJ whole genome shotgun (WGS) entry which is preliminary data.</text>
</comment>
<proteinExistence type="predicted"/>
<gene>
    <name evidence="1" type="ORF">A0H81_03040</name>
</gene>
<accession>A0A1C7MHK2</accession>
<keyword evidence="2" id="KW-1185">Reference proteome</keyword>
<reference evidence="1 2" key="1">
    <citation type="submission" date="2016-03" db="EMBL/GenBank/DDBJ databases">
        <title>Whole genome sequencing of Grifola frondosa 9006-11.</title>
        <authorList>
            <person name="Min B."/>
            <person name="Park H."/>
            <person name="Kim J.-G."/>
            <person name="Cho H."/>
            <person name="Oh Y.-L."/>
            <person name="Kong W.-S."/>
            <person name="Choi I.-G."/>
        </authorList>
    </citation>
    <scope>NUCLEOTIDE SEQUENCE [LARGE SCALE GENOMIC DNA]</scope>
    <source>
        <strain evidence="1 2">9006-11</strain>
    </source>
</reference>
<dbReference type="EMBL" id="LUGG01000003">
    <property type="protein sequence ID" value="OBZ76302.1"/>
    <property type="molecule type" value="Genomic_DNA"/>
</dbReference>
<dbReference type="Proteomes" id="UP000092993">
    <property type="component" value="Unassembled WGS sequence"/>
</dbReference>
<evidence type="ECO:0000313" key="1">
    <source>
        <dbReference type="EMBL" id="OBZ76302.1"/>
    </source>
</evidence>